<organism evidence="1 2">
    <name type="scientific">Prunus avium</name>
    <name type="common">Cherry</name>
    <name type="synonym">Cerasus avium</name>
    <dbReference type="NCBI Taxonomy" id="42229"/>
    <lineage>
        <taxon>Eukaryota</taxon>
        <taxon>Viridiplantae</taxon>
        <taxon>Streptophyta</taxon>
        <taxon>Embryophyta</taxon>
        <taxon>Tracheophyta</taxon>
        <taxon>Spermatophyta</taxon>
        <taxon>Magnoliopsida</taxon>
        <taxon>eudicotyledons</taxon>
        <taxon>Gunneridae</taxon>
        <taxon>Pentapetalae</taxon>
        <taxon>rosids</taxon>
        <taxon>fabids</taxon>
        <taxon>Rosales</taxon>
        <taxon>Rosaceae</taxon>
        <taxon>Amygdaloideae</taxon>
        <taxon>Amygdaleae</taxon>
        <taxon>Prunus</taxon>
    </lineage>
</organism>
<sequence>MSCCSVWIMLVVYSYRFLFSGVHFFRKNSGQSPFSVSGFNFSNRDEDGLWFANFKCGFKMFTRAAARKLFTNIRLNRWCFDVEVVYLCKWFIIRMIEISVNWWIKGEPVKHAKYALGACAHVCWI</sequence>
<dbReference type="Proteomes" id="UP000515124">
    <property type="component" value="Unplaced"/>
</dbReference>
<dbReference type="KEGG" id="pavi:110762439"/>
<proteinExistence type="predicted"/>
<dbReference type="GeneID" id="110762439"/>
<reference evidence="2" key="1">
    <citation type="submission" date="2025-08" db="UniProtKB">
        <authorList>
            <consortium name="RefSeq"/>
        </authorList>
    </citation>
    <scope>IDENTIFICATION</scope>
</reference>
<dbReference type="AlphaFoldDB" id="A0A6P5T1Q6"/>
<dbReference type="RefSeq" id="XP_021820767.1">
    <property type="nucleotide sequence ID" value="XM_021965075.1"/>
</dbReference>
<protein>
    <submittedName>
        <fullName evidence="2">Dolichyl-phosphate beta-glucosyltransferase-like</fullName>
    </submittedName>
</protein>
<dbReference type="GO" id="GO:0006487">
    <property type="term" value="P:protein N-linked glycosylation"/>
    <property type="evidence" value="ECO:0007669"/>
    <property type="project" value="TreeGrafter"/>
</dbReference>
<gene>
    <name evidence="2" type="primary">LOC110762439</name>
</gene>
<name>A0A6P5T1Q6_PRUAV</name>
<dbReference type="GO" id="GO:0005789">
    <property type="term" value="C:endoplasmic reticulum membrane"/>
    <property type="evidence" value="ECO:0007669"/>
    <property type="project" value="TreeGrafter"/>
</dbReference>
<evidence type="ECO:0000313" key="1">
    <source>
        <dbReference type="Proteomes" id="UP000515124"/>
    </source>
</evidence>
<dbReference type="PANTHER" id="PTHR10859:SF91">
    <property type="entry name" value="DOLICHYL-PHOSPHATE BETA-GLUCOSYLTRANSFERASE"/>
    <property type="match status" value="1"/>
</dbReference>
<dbReference type="PANTHER" id="PTHR10859">
    <property type="entry name" value="GLYCOSYL TRANSFERASE"/>
    <property type="match status" value="1"/>
</dbReference>
<evidence type="ECO:0000313" key="2">
    <source>
        <dbReference type="RefSeq" id="XP_021820767.1"/>
    </source>
</evidence>
<accession>A0A6P5T1Q6</accession>
<keyword evidence="1" id="KW-1185">Reference proteome</keyword>